<protein>
    <submittedName>
        <fullName evidence="3">Uncharacterized protein</fullName>
    </submittedName>
</protein>
<feature type="compositionally biased region" description="Pro residues" evidence="1">
    <location>
        <begin position="245"/>
        <end position="277"/>
    </location>
</feature>
<feature type="compositionally biased region" description="Polar residues" evidence="1">
    <location>
        <begin position="282"/>
        <end position="298"/>
    </location>
</feature>
<feature type="compositionally biased region" description="Pro residues" evidence="1">
    <location>
        <begin position="185"/>
        <end position="199"/>
    </location>
</feature>
<keyword evidence="4" id="KW-1185">Reference proteome</keyword>
<reference evidence="3 4" key="1">
    <citation type="submission" date="2021-01" db="EMBL/GenBank/DDBJ databases">
        <title>Whole genome shotgun sequence of Plantactinospora mayteni NBRC 109088.</title>
        <authorList>
            <person name="Komaki H."/>
            <person name="Tamura T."/>
        </authorList>
    </citation>
    <scope>NUCLEOTIDE SEQUENCE [LARGE SCALE GENOMIC DNA]</scope>
    <source>
        <strain evidence="3 4">NBRC 109088</strain>
    </source>
</reference>
<organism evidence="3 4">
    <name type="scientific">Plantactinospora mayteni</name>
    <dbReference type="NCBI Taxonomy" id="566021"/>
    <lineage>
        <taxon>Bacteria</taxon>
        <taxon>Bacillati</taxon>
        <taxon>Actinomycetota</taxon>
        <taxon>Actinomycetes</taxon>
        <taxon>Micromonosporales</taxon>
        <taxon>Micromonosporaceae</taxon>
        <taxon>Plantactinospora</taxon>
    </lineage>
</organism>
<evidence type="ECO:0000256" key="1">
    <source>
        <dbReference type="SAM" id="MobiDB-lite"/>
    </source>
</evidence>
<feature type="transmembrane region" description="Helical" evidence="2">
    <location>
        <begin position="65"/>
        <end position="83"/>
    </location>
</feature>
<gene>
    <name evidence="3" type="ORF">Pma05_25370</name>
</gene>
<dbReference type="Proteomes" id="UP000621500">
    <property type="component" value="Unassembled WGS sequence"/>
</dbReference>
<sequence>MRHLGSLVFGLVSAPIIWVLAGIGLVRFNGGISRDEIGDTLLGFVVIVVVAGLLAALLLPRWSPLGPAAAGLLFMAMALWSVFSFGSMTDVLPRSFLGVEFALTAPSGALSALLAVLLGATLFIPHRWRSPRAAAAGFPGGAGQPGLPGYPPTGQFPPGGQAPGQFPPGAPVPPGGPGAASQFPPGGPGAPGAPHPPNYGPSTAPNYAQSAPPNFGPAVPPTYGPGTPQYPAPPYNAPAGGAPHHGPPISSPPVPSAPPMPPTFSPLTPPAPAPRPGEPSGRATSQFGGRSDETTQFTGGPDDDGMDGATRRLGDR</sequence>
<feature type="transmembrane region" description="Helical" evidence="2">
    <location>
        <begin position="7"/>
        <end position="28"/>
    </location>
</feature>
<keyword evidence="2" id="KW-0472">Membrane</keyword>
<dbReference type="EMBL" id="BONX01000012">
    <property type="protein sequence ID" value="GIG95964.1"/>
    <property type="molecule type" value="Genomic_DNA"/>
</dbReference>
<keyword evidence="2" id="KW-0812">Transmembrane</keyword>
<feature type="region of interest" description="Disordered" evidence="1">
    <location>
        <begin position="135"/>
        <end position="316"/>
    </location>
</feature>
<feature type="compositionally biased region" description="Pro residues" evidence="1">
    <location>
        <begin position="214"/>
        <end position="236"/>
    </location>
</feature>
<feature type="transmembrane region" description="Helical" evidence="2">
    <location>
        <begin position="40"/>
        <end position="58"/>
    </location>
</feature>
<name>A0ABQ4EMU2_9ACTN</name>
<feature type="compositionally biased region" description="Polar residues" evidence="1">
    <location>
        <begin position="203"/>
        <end position="212"/>
    </location>
</feature>
<proteinExistence type="predicted"/>
<feature type="transmembrane region" description="Helical" evidence="2">
    <location>
        <begin position="103"/>
        <end position="124"/>
    </location>
</feature>
<keyword evidence="2" id="KW-1133">Transmembrane helix</keyword>
<feature type="compositionally biased region" description="Pro residues" evidence="1">
    <location>
        <begin position="165"/>
        <end position="176"/>
    </location>
</feature>
<dbReference type="RefSeq" id="WP_203857508.1">
    <property type="nucleotide sequence ID" value="NZ_BAAAZQ010000008.1"/>
</dbReference>
<evidence type="ECO:0000313" key="4">
    <source>
        <dbReference type="Proteomes" id="UP000621500"/>
    </source>
</evidence>
<accession>A0ABQ4EMU2</accession>
<evidence type="ECO:0000256" key="2">
    <source>
        <dbReference type="SAM" id="Phobius"/>
    </source>
</evidence>
<evidence type="ECO:0000313" key="3">
    <source>
        <dbReference type="EMBL" id="GIG95964.1"/>
    </source>
</evidence>
<comment type="caution">
    <text evidence="3">The sequence shown here is derived from an EMBL/GenBank/DDBJ whole genome shotgun (WGS) entry which is preliminary data.</text>
</comment>